<dbReference type="InterPro" id="IPR036390">
    <property type="entry name" value="WH_DNA-bd_sf"/>
</dbReference>
<feature type="transmembrane region" description="Helical" evidence="4">
    <location>
        <begin position="122"/>
        <end position="143"/>
    </location>
</feature>
<feature type="transmembrane region" description="Helical" evidence="4">
    <location>
        <begin position="175"/>
        <end position="201"/>
    </location>
</feature>
<evidence type="ECO:0000313" key="7">
    <source>
        <dbReference type="Proteomes" id="UP000017840"/>
    </source>
</evidence>
<dbReference type="SUPFAM" id="SSF46785">
    <property type="entry name" value="Winged helix' DNA-binding domain"/>
    <property type="match status" value="1"/>
</dbReference>
<accession>V4GRD4</accession>
<dbReference type="InterPro" id="IPR036388">
    <property type="entry name" value="WH-like_DNA-bd_sf"/>
</dbReference>
<organism evidence="6 7">
    <name type="scientific">Candidatus Halobonum tyrrellensis G22</name>
    <dbReference type="NCBI Taxonomy" id="1324957"/>
    <lineage>
        <taxon>Archaea</taxon>
        <taxon>Methanobacteriati</taxon>
        <taxon>Methanobacteriota</taxon>
        <taxon>Stenosarchaea group</taxon>
        <taxon>Halobacteria</taxon>
        <taxon>Halobacteriales</taxon>
        <taxon>Haloferacaceae</taxon>
        <taxon>Candidatus Halobonum</taxon>
    </lineage>
</organism>
<sequence>MSEIIDRVQSRPEVESGEARVVCLADGDADAMLDALGTETRRDIVRRLFEEPATTSELAADLDSSVQNVHQHLGRLEEAGLVSSVGTVYSEKGAEMRLFAPANDPLVLVGDADRERRVRADLTTLLAGGALLAGATVLVQVGVERLAAPADPTAPGVAPLSYPGGGSDPLALLEWVVFGLLEPGIVFLLACLVLAAALLVVDR</sequence>
<keyword evidence="3" id="KW-0804">Transcription</keyword>
<dbReference type="EMBL" id="ASGZ01000055">
    <property type="protein sequence ID" value="ESP87616.1"/>
    <property type="molecule type" value="Genomic_DNA"/>
</dbReference>
<dbReference type="Proteomes" id="UP000017840">
    <property type="component" value="Unassembled WGS sequence"/>
</dbReference>
<evidence type="ECO:0000313" key="6">
    <source>
        <dbReference type="EMBL" id="ESP87616.1"/>
    </source>
</evidence>
<name>V4GRD4_9EURY</name>
<dbReference type="AlphaFoldDB" id="V4GRD4"/>
<proteinExistence type="predicted"/>
<keyword evidence="4" id="KW-0812">Transmembrane</keyword>
<dbReference type="CDD" id="cd00090">
    <property type="entry name" value="HTH_ARSR"/>
    <property type="match status" value="1"/>
</dbReference>
<keyword evidence="2" id="KW-0238">DNA-binding</keyword>
<evidence type="ECO:0000256" key="3">
    <source>
        <dbReference type="ARBA" id="ARBA00023163"/>
    </source>
</evidence>
<keyword evidence="4" id="KW-1133">Transmembrane helix</keyword>
<feature type="domain" description="HTH arsR-type" evidence="5">
    <location>
        <begin position="31"/>
        <end position="114"/>
    </location>
</feature>
<keyword evidence="4" id="KW-0472">Membrane</keyword>
<dbReference type="GO" id="GO:0003700">
    <property type="term" value="F:DNA-binding transcription factor activity"/>
    <property type="evidence" value="ECO:0007669"/>
    <property type="project" value="InterPro"/>
</dbReference>
<evidence type="ECO:0000256" key="1">
    <source>
        <dbReference type="ARBA" id="ARBA00023015"/>
    </source>
</evidence>
<dbReference type="GO" id="GO:0003677">
    <property type="term" value="F:DNA binding"/>
    <property type="evidence" value="ECO:0007669"/>
    <property type="project" value="UniProtKB-KW"/>
</dbReference>
<reference evidence="6 7" key="1">
    <citation type="journal article" date="2013" name="Genome Announc.">
        <title>Draft Genome Sequence of 'Candidatus Halobonum tyrrellensis' Strain G22, Isolated from the Hypersaline Waters of Lake Tyrrell, Australia.</title>
        <authorList>
            <person name="Ugalde J.A."/>
            <person name="Narasingarao P."/>
            <person name="Kuo S."/>
            <person name="Podell S."/>
            <person name="Allen E.E."/>
        </authorList>
    </citation>
    <scope>NUCLEOTIDE SEQUENCE [LARGE SCALE GENOMIC DNA]</scope>
    <source>
        <strain evidence="6 7">G22</strain>
    </source>
</reference>
<dbReference type="OrthoDB" id="11368at2157"/>
<dbReference type="PANTHER" id="PTHR33154:SF33">
    <property type="entry name" value="TRANSCRIPTIONAL REPRESSOR SDPR"/>
    <property type="match status" value="1"/>
</dbReference>
<dbReference type="InterPro" id="IPR011991">
    <property type="entry name" value="ArsR-like_HTH"/>
</dbReference>
<dbReference type="Gene3D" id="1.10.10.10">
    <property type="entry name" value="Winged helix-like DNA-binding domain superfamily/Winged helix DNA-binding domain"/>
    <property type="match status" value="1"/>
</dbReference>
<keyword evidence="1" id="KW-0805">Transcription regulation</keyword>
<evidence type="ECO:0000256" key="4">
    <source>
        <dbReference type="SAM" id="Phobius"/>
    </source>
</evidence>
<keyword evidence="7" id="KW-1185">Reference proteome</keyword>
<evidence type="ECO:0000259" key="5">
    <source>
        <dbReference type="SMART" id="SM00418"/>
    </source>
</evidence>
<dbReference type="PANTHER" id="PTHR33154">
    <property type="entry name" value="TRANSCRIPTIONAL REGULATOR, ARSR FAMILY"/>
    <property type="match status" value="1"/>
</dbReference>
<evidence type="ECO:0000256" key="2">
    <source>
        <dbReference type="ARBA" id="ARBA00023125"/>
    </source>
</evidence>
<gene>
    <name evidence="6" type="ORF">K933_13262</name>
</gene>
<dbReference type="InterPro" id="IPR051081">
    <property type="entry name" value="HTH_MetalResp_TranReg"/>
</dbReference>
<dbReference type="InterPro" id="IPR001845">
    <property type="entry name" value="HTH_ArsR_DNA-bd_dom"/>
</dbReference>
<protein>
    <submittedName>
        <fullName evidence="6">ArsR family transcriptional regulator</fullName>
    </submittedName>
</protein>
<dbReference type="SMART" id="SM00418">
    <property type="entry name" value="HTH_ARSR"/>
    <property type="match status" value="1"/>
</dbReference>
<dbReference type="RefSeq" id="WP_023395227.1">
    <property type="nucleotide sequence ID" value="NZ_ASGZ01000055.1"/>
</dbReference>
<comment type="caution">
    <text evidence="6">The sequence shown here is derived from an EMBL/GenBank/DDBJ whole genome shotgun (WGS) entry which is preliminary data.</text>
</comment>
<dbReference type="Pfam" id="PF12840">
    <property type="entry name" value="HTH_20"/>
    <property type="match status" value="1"/>
</dbReference>
<dbReference type="eggNOG" id="arCOG01685">
    <property type="taxonomic scope" value="Archaea"/>
</dbReference>
<dbReference type="STRING" id="1324957.K933_13262"/>